<feature type="domain" description="Ice-binding protein C-terminal" evidence="1">
    <location>
        <begin position="59"/>
        <end position="80"/>
    </location>
</feature>
<dbReference type="Proteomes" id="UP000503117">
    <property type="component" value="Chromosome"/>
</dbReference>
<evidence type="ECO:0000313" key="2">
    <source>
        <dbReference type="EMBL" id="QJD91400.1"/>
    </source>
</evidence>
<proteinExistence type="predicted"/>
<evidence type="ECO:0000313" key="3">
    <source>
        <dbReference type="Proteomes" id="UP000503117"/>
    </source>
</evidence>
<dbReference type="NCBIfam" id="TIGR02595">
    <property type="entry name" value="PEP_CTERM"/>
    <property type="match status" value="1"/>
</dbReference>
<accession>A0ABX6MAZ4</accession>
<dbReference type="InterPro" id="IPR013424">
    <property type="entry name" value="Ice-binding_C"/>
</dbReference>
<dbReference type="Pfam" id="PF07589">
    <property type="entry name" value="PEP-CTERM"/>
    <property type="match status" value="1"/>
</dbReference>
<dbReference type="EMBL" id="CP051684">
    <property type="protein sequence ID" value="QJD91400.1"/>
    <property type="molecule type" value="Genomic_DNA"/>
</dbReference>
<gene>
    <name evidence="2" type="ORF">HH213_15725</name>
</gene>
<reference evidence="2 3" key="1">
    <citation type="submission" date="2020-04" db="EMBL/GenBank/DDBJ databases">
        <title>Genome sequencing of novel species.</title>
        <authorList>
            <person name="Heo J."/>
            <person name="Kim S.-J."/>
            <person name="Kim J.-S."/>
            <person name="Hong S.-B."/>
            <person name="Kwon S.-W."/>
        </authorList>
    </citation>
    <scope>NUCLEOTIDE SEQUENCE [LARGE SCALE GENOMIC DNA]</scope>
    <source>
        <strain evidence="2 3">AF9R3</strain>
    </source>
</reference>
<evidence type="ECO:0000259" key="1">
    <source>
        <dbReference type="Pfam" id="PF07589"/>
    </source>
</evidence>
<organism evidence="2 3">
    <name type="scientific">Duganella dendranthematis</name>
    <dbReference type="NCBI Taxonomy" id="2728021"/>
    <lineage>
        <taxon>Bacteria</taxon>
        <taxon>Pseudomonadati</taxon>
        <taxon>Pseudomonadota</taxon>
        <taxon>Betaproteobacteria</taxon>
        <taxon>Burkholderiales</taxon>
        <taxon>Oxalobacteraceae</taxon>
        <taxon>Telluria group</taxon>
        <taxon>Duganella</taxon>
    </lineage>
</organism>
<keyword evidence="3" id="KW-1185">Reference proteome</keyword>
<dbReference type="RefSeq" id="WP_169112831.1">
    <property type="nucleotide sequence ID" value="NZ_CP051684.1"/>
</dbReference>
<protein>
    <submittedName>
        <fullName evidence="2">PEP-CTERM sorting domain-containing protein</fullName>
    </submittedName>
</protein>
<name>A0ABX6MAZ4_9BURK</name>
<sequence length="92" mass="9717">MGLVVADPSATALTYNHIPDSLTPFPQGTFRYYYSTGMAPHALWLTAAGAITSVTLVSSVPEPATYTMMAAGLGLLAWRRQRQIGVIASSSA</sequence>